<protein>
    <submittedName>
        <fullName evidence="3">DinB family protein</fullName>
    </submittedName>
</protein>
<accession>A0ABU6P233</accession>
<comment type="caution">
    <text evidence="3">The sequence shown here is derived from an EMBL/GenBank/DDBJ whole genome shotgun (WGS) entry which is preliminary data.</text>
</comment>
<dbReference type="InterPro" id="IPR007837">
    <property type="entry name" value="DinB"/>
</dbReference>
<evidence type="ECO:0000256" key="1">
    <source>
        <dbReference type="ARBA" id="ARBA00008635"/>
    </source>
</evidence>
<evidence type="ECO:0000256" key="2">
    <source>
        <dbReference type="ARBA" id="ARBA00022723"/>
    </source>
</evidence>
<keyword evidence="2" id="KW-0479">Metal-binding</keyword>
<dbReference type="SUPFAM" id="SSF109854">
    <property type="entry name" value="DinB/YfiT-like putative metalloenzymes"/>
    <property type="match status" value="1"/>
</dbReference>
<keyword evidence="4" id="KW-1185">Reference proteome</keyword>
<evidence type="ECO:0000313" key="3">
    <source>
        <dbReference type="EMBL" id="MED4403135.1"/>
    </source>
</evidence>
<dbReference type="Gene3D" id="1.20.120.450">
    <property type="entry name" value="dinb family like domain"/>
    <property type="match status" value="1"/>
</dbReference>
<proteinExistence type="inferred from homology"/>
<dbReference type="Pfam" id="PF05163">
    <property type="entry name" value="DinB"/>
    <property type="match status" value="1"/>
</dbReference>
<dbReference type="Proteomes" id="UP001342826">
    <property type="component" value="Unassembled WGS sequence"/>
</dbReference>
<dbReference type="EMBL" id="JARTFS010000013">
    <property type="protein sequence ID" value="MED4403135.1"/>
    <property type="molecule type" value="Genomic_DNA"/>
</dbReference>
<dbReference type="PANTHER" id="PTHR37302">
    <property type="entry name" value="SLR1116 PROTEIN"/>
    <property type="match status" value="1"/>
</dbReference>
<dbReference type="RefSeq" id="WP_328015653.1">
    <property type="nucleotide sequence ID" value="NZ_JARTFS010000013.1"/>
</dbReference>
<name>A0ABU6P233_9BACI</name>
<comment type="similarity">
    <text evidence="1">Belongs to the DinB family.</text>
</comment>
<evidence type="ECO:0000313" key="4">
    <source>
        <dbReference type="Proteomes" id="UP001342826"/>
    </source>
</evidence>
<reference evidence="3 4" key="1">
    <citation type="submission" date="2023-03" db="EMBL/GenBank/DDBJ databases">
        <title>Bacillus Genome Sequencing.</title>
        <authorList>
            <person name="Dunlap C."/>
        </authorList>
    </citation>
    <scope>NUCLEOTIDE SEQUENCE [LARGE SCALE GENOMIC DNA]</scope>
    <source>
        <strain evidence="3 4">NRS-1717</strain>
    </source>
</reference>
<sequence>METLYKMYEHLNWANSRILQRIQIGKDAAKEARRLFSHLLFAERLWFMRLKGEDCLSLNIWCELDIEGCEILVKENEEMIRAYFTYLEDGILDKEIVYKNSKGIEYISSIREILTHVALHGHYHRGQINFLLRTNDLEPVEIDFITWTR</sequence>
<gene>
    <name evidence="3" type="ORF">P9271_17645</name>
</gene>
<dbReference type="InterPro" id="IPR034660">
    <property type="entry name" value="DinB/YfiT-like"/>
</dbReference>
<dbReference type="PANTHER" id="PTHR37302:SF3">
    <property type="entry name" value="DAMAGE-INDUCIBLE PROTEIN DINB"/>
    <property type="match status" value="1"/>
</dbReference>
<organism evidence="3 4">
    <name type="scientific">Metabacillus fastidiosus</name>
    <dbReference type="NCBI Taxonomy" id="1458"/>
    <lineage>
        <taxon>Bacteria</taxon>
        <taxon>Bacillati</taxon>
        <taxon>Bacillota</taxon>
        <taxon>Bacilli</taxon>
        <taxon>Bacillales</taxon>
        <taxon>Bacillaceae</taxon>
        <taxon>Metabacillus</taxon>
    </lineage>
</organism>